<evidence type="ECO:0000313" key="3">
    <source>
        <dbReference type="Proteomes" id="UP001153069"/>
    </source>
</evidence>
<gene>
    <name evidence="2" type="ORF">SEMRO_185_G080200.1</name>
</gene>
<feature type="compositionally biased region" description="Basic and acidic residues" evidence="1">
    <location>
        <begin position="424"/>
        <end position="441"/>
    </location>
</feature>
<protein>
    <submittedName>
        <fullName evidence="2">Uncharacterized protein</fullName>
    </submittedName>
</protein>
<feature type="region of interest" description="Disordered" evidence="1">
    <location>
        <begin position="74"/>
        <end position="194"/>
    </location>
</feature>
<proteinExistence type="predicted"/>
<accession>A0A9N8HBJ3</accession>
<feature type="compositionally biased region" description="Basic residues" evidence="1">
    <location>
        <begin position="442"/>
        <end position="452"/>
    </location>
</feature>
<feature type="compositionally biased region" description="Basic and acidic residues" evidence="1">
    <location>
        <begin position="453"/>
        <end position="464"/>
    </location>
</feature>
<feature type="compositionally biased region" description="Acidic residues" evidence="1">
    <location>
        <begin position="341"/>
        <end position="359"/>
    </location>
</feature>
<dbReference type="EMBL" id="CAICTM010000184">
    <property type="protein sequence ID" value="CAB9504073.1"/>
    <property type="molecule type" value="Genomic_DNA"/>
</dbReference>
<reference evidence="2" key="1">
    <citation type="submission" date="2020-06" db="EMBL/GenBank/DDBJ databases">
        <authorList>
            <consortium name="Plant Systems Biology data submission"/>
        </authorList>
    </citation>
    <scope>NUCLEOTIDE SEQUENCE</scope>
    <source>
        <strain evidence="2">D6</strain>
    </source>
</reference>
<feature type="region of interest" description="Disordered" evidence="1">
    <location>
        <begin position="317"/>
        <end position="360"/>
    </location>
</feature>
<feature type="region of interest" description="Disordered" evidence="1">
    <location>
        <begin position="32"/>
        <end position="59"/>
    </location>
</feature>
<comment type="caution">
    <text evidence="2">The sequence shown here is derived from an EMBL/GenBank/DDBJ whole genome shotgun (WGS) entry which is preliminary data.</text>
</comment>
<feature type="compositionally biased region" description="Polar residues" evidence="1">
    <location>
        <begin position="50"/>
        <end position="59"/>
    </location>
</feature>
<feature type="compositionally biased region" description="Basic and acidic residues" evidence="1">
    <location>
        <begin position="174"/>
        <end position="189"/>
    </location>
</feature>
<evidence type="ECO:0000313" key="2">
    <source>
        <dbReference type="EMBL" id="CAB9504073.1"/>
    </source>
</evidence>
<feature type="compositionally biased region" description="Low complexity" evidence="1">
    <location>
        <begin position="111"/>
        <end position="132"/>
    </location>
</feature>
<dbReference type="Proteomes" id="UP001153069">
    <property type="component" value="Unassembled WGS sequence"/>
</dbReference>
<keyword evidence="3" id="KW-1185">Reference proteome</keyword>
<feature type="region of interest" description="Disordered" evidence="1">
    <location>
        <begin position="402"/>
        <end position="467"/>
    </location>
</feature>
<dbReference type="AlphaFoldDB" id="A0A9N8HBJ3"/>
<sequence length="506" mass="55426">MPDPPERDVFDDLPIEAIEAADELIAEYLESCEHKEKESPPASFLKGEYQSPTGILTSPMKSTRFSDAVLEHCIPQGVGDNRKTQPKISGEKAVKKGVSSDPKRKLPPREPTGVSPASTASSSPPSKRSSVPQGDGYVQNGTAFRKGARVKKPIPQDAVILSIDSDSDSDAETEDNKMPSFQDDRKPEAVKSGVTVKKEEETVYYKVGNTLIASGPEYRDSHLEAIKKQSRAAARAMMEENCMPKPPPPEGCSFLDAARHQTLGRTAESAAVVSRTTAKNVVNVDCHGVPPAMKNLSSANVNHLTARVAPTMACNLKPAGRTRRMSKRPVQADTASSSSESESDSESDESIELTEEEQERFDKLGAYGRQVYLGKIRESRRLREAGSKLKDRFAIYSKAPTYNGASKENKAPHNYLHAKKKEWKKKEAESKARKMLADEEKKKKKKKTKPRRSKSDGPTRKVGDFPEYWGSDSVFLARANGTAGVAGIHSALSEGQKNQPDTGFLH</sequence>
<name>A0A9N8HBJ3_9STRA</name>
<organism evidence="2 3">
    <name type="scientific">Seminavis robusta</name>
    <dbReference type="NCBI Taxonomy" id="568900"/>
    <lineage>
        <taxon>Eukaryota</taxon>
        <taxon>Sar</taxon>
        <taxon>Stramenopiles</taxon>
        <taxon>Ochrophyta</taxon>
        <taxon>Bacillariophyta</taxon>
        <taxon>Bacillariophyceae</taxon>
        <taxon>Bacillariophycidae</taxon>
        <taxon>Naviculales</taxon>
        <taxon>Naviculaceae</taxon>
        <taxon>Seminavis</taxon>
    </lineage>
</organism>
<evidence type="ECO:0000256" key="1">
    <source>
        <dbReference type="SAM" id="MobiDB-lite"/>
    </source>
</evidence>